<dbReference type="Proteomes" id="UP000054776">
    <property type="component" value="Unassembled WGS sequence"/>
</dbReference>
<feature type="transmembrane region" description="Helical" evidence="25">
    <location>
        <begin position="362"/>
        <end position="383"/>
    </location>
</feature>
<dbReference type="Gene3D" id="1.20.1740.10">
    <property type="entry name" value="Amino acid/polyamine transporter I"/>
    <property type="match status" value="1"/>
</dbReference>
<keyword evidence="15" id="KW-1015">Disulfide bond</keyword>
<name>A0A0V1BGF1_TRISP</name>
<evidence type="ECO:0000256" key="19">
    <source>
        <dbReference type="ARBA" id="ARBA00050884"/>
    </source>
</evidence>
<keyword evidence="12" id="KW-0915">Sodium</keyword>
<evidence type="ECO:0000256" key="24">
    <source>
        <dbReference type="ARBA" id="ARBA00077939"/>
    </source>
</evidence>
<dbReference type="GO" id="GO:0055064">
    <property type="term" value="P:chloride ion homeostasis"/>
    <property type="evidence" value="ECO:0007669"/>
    <property type="project" value="TreeGrafter"/>
</dbReference>
<dbReference type="PANTHER" id="PTHR11827:SF103">
    <property type="entry name" value="SODIUM CHLORIDE COTRANSPORTER 69, ISOFORM E"/>
    <property type="match status" value="1"/>
</dbReference>
<dbReference type="Pfam" id="PF00324">
    <property type="entry name" value="AA_permease"/>
    <property type="match status" value="1"/>
</dbReference>
<dbReference type="OrthoDB" id="2020542at2759"/>
<evidence type="ECO:0000256" key="7">
    <source>
        <dbReference type="ARBA" id="ARBA00022741"/>
    </source>
</evidence>
<gene>
    <name evidence="29" type="primary">Slc12a1</name>
    <name evidence="29" type="ORF">T01_9704</name>
</gene>
<evidence type="ECO:0000256" key="4">
    <source>
        <dbReference type="ARBA" id="ARBA00022475"/>
    </source>
</evidence>
<proteinExistence type="inferred from homology"/>
<dbReference type="GO" id="GO:0055078">
    <property type="term" value="P:sodium ion homeostasis"/>
    <property type="evidence" value="ECO:0007669"/>
    <property type="project" value="TreeGrafter"/>
</dbReference>
<keyword evidence="4" id="KW-1003">Cell membrane</keyword>
<dbReference type="Pfam" id="PF08403">
    <property type="entry name" value="AA_permease_N"/>
    <property type="match status" value="1"/>
</dbReference>
<evidence type="ECO:0000256" key="6">
    <source>
        <dbReference type="ARBA" id="ARBA00022692"/>
    </source>
</evidence>
<comment type="function">
    <text evidence="20">Electroneutral sodium and chloride ion cotransporter, which acts as a key mediator of sodium and chloride reabsorption in kidney distal convoluted tubules. Also acts as a receptor for the pro-inflammatory cytokine IL18, thereby contributing to IL18-induced cytokine production, including IFNG, IL6, IL18 and CCL2. May act either independently of IL18R1, or in a complex with IL18R1.</text>
</comment>
<evidence type="ECO:0000259" key="27">
    <source>
        <dbReference type="Pfam" id="PF03522"/>
    </source>
</evidence>
<accession>A0A0V1BGF1</accession>
<feature type="transmembrane region" description="Helical" evidence="25">
    <location>
        <begin position="162"/>
        <end position="186"/>
    </location>
</feature>
<dbReference type="GO" id="GO:0008511">
    <property type="term" value="F:sodium:potassium:chloride symporter activity"/>
    <property type="evidence" value="ECO:0007669"/>
    <property type="project" value="TreeGrafter"/>
</dbReference>
<evidence type="ECO:0000256" key="11">
    <source>
        <dbReference type="ARBA" id="ARBA00022989"/>
    </source>
</evidence>
<keyword evidence="6 25" id="KW-0812">Transmembrane</keyword>
<feature type="transmembrane region" description="Helical" evidence="25">
    <location>
        <begin position="501"/>
        <end position="518"/>
    </location>
</feature>
<feature type="domain" description="SLC12A transporter C-terminal" evidence="27">
    <location>
        <begin position="716"/>
        <end position="1105"/>
    </location>
</feature>
<reference evidence="29 30" key="1">
    <citation type="submission" date="2015-01" db="EMBL/GenBank/DDBJ databases">
        <title>Evolution of Trichinella species and genotypes.</title>
        <authorList>
            <person name="Korhonen P.K."/>
            <person name="Edoardo P."/>
            <person name="Giuseppe L.R."/>
            <person name="Gasser R.B."/>
        </authorList>
    </citation>
    <scope>NUCLEOTIDE SEQUENCE [LARGE SCALE GENOMIC DNA]</scope>
    <source>
        <strain evidence="29">ISS3</strain>
    </source>
</reference>
<keyword evidence="3" id="KW-0813">Transport</keyword>
<keyword evidence="8" id="KW-0067">ATP-binding</keyword>
<dbReference type="GO" id="GO:0055075">
    <property type="term" value="P:potassium ion homeostasis"/>
    <property type="evidence" value="ECO:0007669"/>
    <property type="project" value="TreeGrafter"/>
</dbReference>
<dbReference type="Pfam" id="PF03522">
    <property type="entry name" value="SLC12"/>
    <property type="match status" value="1"/>
</dbReference>
<keyword evidence="14 25" id="KW-0472">Membrane</keyword>
<dbReference type="InterPro" id="IPR004841">
    <property type="entry name" value="AA-permease/SLC12A_dom"/>
</dbReference>
<feature type="transmembrane region" description="Helical" evidence="25">
    <location>
        <begin position="553"/>
        <end position="570"/>
    </location>
</feature>
<evidence type="ECO:0000256" key="13">
    <source>
        <dbReference type="ARBA" id="ARBA00023065"/>
    </source>
</evidence>
<dbReference type="AlphaFoldDB" id="A0A0V1BGF1"/>
<feature type="transmembrane region" description="Helical" evidence="25">
    <location>
        <begin position="129"/>
        <end position="150"/>
    </location>
</feature>
<evidence type="ECO:0000256" key="22">
    <source>
        <dbReference type="ARBA" id="ARBA00073714"/>
    </source>
</evidence>
<comment type="subunit">
    <text evidence="21">Homodimer; adopts a domain-swap conformation at the scissor helices connecting the transmembrane domain and C-terminal domain. Interacts with KLHL3. Interacts with IL18R1; this interaction is increased by IL18 treatment.</text>
</comment>
<dbReference type="GO" id="GO:0005524">
    <property type="term" value="F:ATP binding"/>
    <property type="evidence" value="ECO:0007669"/>
    <property type="project" value="UniProtKB-KW"/>
</dbReference>
<evidence type="ECO:0000256" key="9">
    <source>
        <dbReference type="ARBA" id="ARBA00022843"/>
    </source>
</evidence>
<keyword evidence="5" id="KW-0597">Phosphoprotein</keyword>
<feature type="transmembrane region" description="Helical" evidence="25">
    <location>
        <begin position="207"/>
        <end position="232"/>
    </location>
</feature>
<evidence type="ECO:0000256" key="1">
    <source>
        <dbReference type="ARBA" id="ARBA00004424"/>
    </source>
</evidence>
<comment type="caution">
    <text evidence="29">The sequence shown here is derived from an EMBL/GenBank/DDBJ whole genome shotgun (WGS) entry which is preliminary data.</text>
</comment>
<feature type="transmembrane region" description="Helical" evidence="25">
    <location>
        <begin position="278"/>
        <end position="296"/>
    </location>
</feature>
<keyword evidence="9" id="KW-0832">Ubl conjugation</keyword>
<evidence type="ECO:0000256" key="17">
    <source>
        <dbReference type="ARBA" id="ARBA00023201"/>
    </source>
</evidence>
<dbReference type="GO" id="GO:0006884">
    <property type="term" value="P:cell volume homeostasis"/>
    <property type="evidence" value="ECO:0007669"/>
    <property type="project" value="TreeGrafter"/>
</dbReference>
<comment type="similarity">
    <text evidence="2">Belongs to the SLC12A transporter family.</text>
</comment>
<evidence type="ECO:0000256" key="3">
    <source>
        <dbReference type="ARBA" id="ARBA00022448"/>
    </source>
</evidence>
<keyword evidence="18" id="KW-0868">Chloride</keyword>
<keyword evidence="13" id="KW-0406">Ion transport</keyword>
<evidence type="ECO:0000256" key="15">
    <source>
        <dbReference type="ARBA" id="ARBA00023157"/>
    </source>
</evidence>
<dbReference type="GO" id="GO:0016324">
    <property type="term" value="C:apical plasma membrane"/>
    <property type="evidence" value="ECO:0007669"/>
    <property type="project" value="UniProtKB-SubCell"/>
</dbReference>
<keyword evidence="11 25" id="KW-1133">Transmembrane helix</keyword>
<evidence type="ECO:0000256" key="25">
    <source>
        <dbReference type="SAM" id="Phobius"/>
    </source>
</evidence>
<evidence type="ECO:0000259" key="28">
    <source>
        <dbReference type="Pfam" id="PF08403"/>
    </source>
</evidence>
<dbReference type="InParanoid" id="A0A0V1BGF1"/>
<evidence type="ECO:0000256" key="20">
    <source>
        <dbReference type="ARBA" id="ARBA00056815"/>
    </source>
</evidence>
<feature type="transmembrane region" description="Helical" evidence="25">
    <location>
        <begin position="474"/>
        <end position="495"/>
    </location>
</feature>
<keyword evidence="10" id="KW-0769">Symport</keyword>
<feature type="transmembrane region" description="Helical" evidence="25">
    <location>
        <begin position="252"/>
        <end position="271"/>
    </location>
</feature>
<comment type="catalytic activity">
    <reaction evidence="19">
        <text>chloride(out) + Na(+)(out) = chloride(in) + Na(+)(in)</text>
        <dbReference type="Rhea" id="RHEA:73887"/>
        <dbReference type="ChEBI" id="CHEBI:17996"/>
        <dbReference type="ChEBI" id="CHEBI:29101"/>
    </reaction>
</comment>
<keyword evidence="17" id="KW-0739">Sodium transport</keyword>
<evidence type="ECO:0000256" key="18">
    <source>
        <dbReference type="ARBA" id="ARBA00023214"/>
    </source>
</evidence>
<dbReference type="PANTHER" id="PTHR11827">
    <property type="entry name" value="SOLUTE CARRIER FAMILY 12, CATION COTRANSPORTERS"/>
    <property type="match status" value="1"/>
</dbReference>
<evidence type="ECO:0000256" key="10">
    <source>
        <dbReference type="ARBA" id="ARBA00022847"/>
    </source>
</evidence>
<feature type="transmembrane region" description="Helical" evidence="25">
    <location>
        <begin position="328"/>
        <end position="350"/>
    </location>
</feature>
<dbReference type="FunFam" id="1.20.1740.10:FF:000018">
    <property type="entry name" value="solute carrier family 12 member 3 isoform X2"/>
    <property type="match status" value="1"/>
</dbReference>
<feature type="transmembrane region" description="Helical" evidence="25">
    <location>
        <begin position="530"/>
        <end position="547"/>
    </location>
</feature>
<keyword evidence="16" id="KW-0325">Glycoprotein</keyword>
<feature type="transmembrane region" description="Helical" evidence="25">
    <location>
        <begin position="426"/>
        <end position="449"/>
    </location>
</feature>
<evidence type="ECO:0000256" key="8">
    <source>
        <dbReference type="ARBA" id="ARBA00022840"/>
    </source>
</evidence>
<dbReference type="EMBL" id="JYDH01000045">
    <property type="protein sequence ID" value="KRY36244.1"/>
    <property type="molecule type" value="Genomic_DNA"/>
</dbReference>
<protein>
    <recommendedName>
        <fullName evidence="22">Solute carrier family 12 member 3</fullName>
    </recommendedName>
    <alternativeName>
        <fullName evidence="23">Na-Cl symporter</fullName>
    </alternativeName>
    <alternativeName>
        <fullName evidence="24">Thiazide-sensitive sodium-chloride cotransporter</fullName>
    </alternativeName>
</protein>
<dbReference type="GO" id="GO:1990573">
    <property type="term" value="P:potassium ion import across plasma membrane"/>
    <property type="evidence" value="ECO:0007669"/>
    <property type="project" value="TreeGrafter"/>
</dbReference>
<dbReference type="InterPro" id="IPR013612">
    <property type="entry name" value="AA_permease_N"/>
</dbReference>
<sequence>MENQCSDDNEHVDSSISDHITKQVHFEIVNENEEALNETDDRQSAPNDLTCTTANMKTMEKVPHIDHYRNMMSVVKAVSSRPTLQQLRDGRNVSAESPHDEDQKSLRKCSGLEAFISTKRFKPQQKLGWIKGVLIRCILCIFGVILYLRLSWITGQAGVRNFDVGYCSSCFICHHFDLVITMCHCYKRGRGAYFLLSRSLGPEFGGSIGLLFSFANAVAVAMYVVGFAESVVDVMKKHDTYIVDGSLNDIRIISLATAVVILAIVIVGVLFETKAQMILLAILSISVLNYLIGTTLPKSEDMQAKGFTGYSWETFMKNLLPEFRGETFFSLFSIYFPAATGVMAGANISGDLKNAHNAIPKGTLLAILITSSVYCVCVLATGFTCLKDASGVLDDLKLGTLSNCAASENCTYGLLNYFQVMEMQSAFSPLITAGVFAASLSSALSSMALSNDNLFPYIRYFGRGYGRNNEPRPAYILTFLIACCVIAIGDLNIIAPIISNFFLASYALINYACFDASYSQSLGFRPAFKYYNMWLSLCGALLCLGVMIVINWWATLVTVAVILILYIYLLRRKPIFINFVFVMDTFFDLYITWNTIIFDKLDCIFVWKRKKCITVKFLHYPSDVQAIPKTRFYHIVVQFCATANPKCFNGFFRNWMLNYFDSFTPMPNVNWGSSGQAHALRNALNAMHRLDNTEEHVKNYRPQILVLTGNLSECNHLLNFATSITKDSCLLISAEVIVSDNPDSLISTVSAEEAKCTAWLAKNKYRAFFHAVSSASLSDGVRQLLQISGLGKLKPNILLLGFKNNWKTSKLDDIVEYVTTIGLAFDADFGVCVFRCNSENVTASENVDECKPLMDQEEQQQTNNPELKASINDCQTFTIEMDEDELKSEIETSNNAKPKKTIYQNFSKKNKTLKKYNFYLKKDLFRQKVKHATIDVYWLFDDGGLTLLLPYLLQLPKSYLEGAKLRVFTIANNKELEHQETSMATLLSKFRVGCTEVTAIPNITKKPDQKSLDDFQESILPFLGTGALSESELLAEHSRTWRHLRTREFMLSNSSDASLIVITMPIPRRRVCSDLLYMIWLDVLTRGMPPVLLVRGNQRSVLTFYT</sequence>
<dbReference type="InterPro" id="IPR004842">
    <property type="entry name" value="SLC12A_fam"/>
</dbReference>
<evidence type="ECO:0000259" key="26">
    <source>
        <dbReference type="Pfam" id="PF00324"/>
    </source>
</evidence>
<organism evidence="29 30">
    <name type="scientific">Trichinella spiralis</name>
    <name type="common">Trichina worm</name>
    <dbReference type="NCBI Taxonomy" id="6334"/>
    <lineage>
        <taxon>Eukaryota</taxon>
        <taxon>Metazoa</taxon>
        <taxon>Ecdysozoa</taxon>
        <taxon>Nematoda</taxon>
        <taxon>Enoplea</taxon>
        <taxon>Dorylaimia</taxon>
        <taxon>Trichinellida</taxon>
        <taxon>Trichinellidae</taxon>
        <taxon>Trichinella</taxon>
    </lineage>
</organism>
<feature type="domain" description="Amino acid permease/ SLC12A" evidence="26">
    <location>
        <begin position="132"/>
        <end position="591"/>
    </location>
</feature>
<evidence type="ECO:0000256" key="16">
    <source>
        <dbReference type="ARBA" id="ARBA00023180"/>
    </source>
</evidence>
<evidence type="ECO:0000256" key="14">
    <source>
        <dbReference type="ARBA" id="ARBA00023136"/>
    </source>
</evidence>
<evidence type="ECO:0000256" key="5">
    <source>
        <dbReference type="ARBA" id="ARBA00022553"/>
    </source>
</evidence>
<evidence type="ECO:0000256" key="2">
    <source>
        <dbReference type="ARBA" id="ARBA00010593"/>
    </source>
</evidence>
<evidence type="ECO:0000256" key="12">
    <source>
        <dbReference type="ARBA" id="ARBA00023053"/>
    </source>
</evidence>
<dbReference type="InterPro" id="IPR018491">
    <property type="entry name" value="SLC12_C"/>
</dbReference>
<keyword evidence="30" id="KW-1185">Reference proteome</keyword>
<feature type="transmembrane region" description="Helical" evidence="25">
    <location>
        <begin position="575"/>
        <end position="593"/>
    </location>
</feature>
<evidence type="ECO:0000256" key="21">
    <source>
        <dbReference type="ARBA" id="ARBA00063035"/>
    </source>
</evidence>
<evidence type="ECO:0000313" key="29">
    <source>
        <dbReference type="EMBL" id="KRY36244.1"/>
    </source>
</evidence>
<evidence type="ECO:0000313" key="30">
    <source>
        <dbReference type="Proteomes" id="UP000054776"/>
    </source>
</evidence>
<comment type="subcellular location">
    <subcellularLocation>
        <location evidence="1">Apical cell membrane</location>
        <topology evidence="1">Multi-pass membrane protein</topology>
    </subcellularLocation>
</comment>
<feature type="domain" description="Amino acid permease N-terminal" evidence="28">
    <location>
        <begin position="53"/>
        <end position="89"/>
    </location>
</feature>
<evidence type="ECO:0000256" key="23">
    <source>
        <dbReference type="ARBA" id="ARBA00076232"/>
    </source>
</evidence>
<keyword evidence="7" id="KW-0547">Nucleotide-binding</keyword>